<evidence type="ECO:0000256" key="1">
    <source>
        <dbReference type="ARBA" id="ARBA00004141"/>
    </source>
</evidence>
<dbReference type="GO" id="GO:0016020">
    <property type="term" value="C:membrane"/>
    <property type="evidence" value="ECO:0007669"/>
    <property type="project" value="UniProtKB-SubCell"/>
</dbReference>
<proteinExistence type="inferred from homology"/>
<keyword evidence="5 6" id="KW-0472">Membrane</keyword>
<keyword evidence="3 6" id="KW-0812">Transmembrane</keyword>
<evidence type="ECO:0000256" key="4">
    <source>
        <dbReference type="ARBA" id="ARBA00022989"/>
    </source>
</evidence>
<name>A0A0A9G6T3_ARUDO</name>
<accession>A0A0A9G6T3</accession>
<dbReference type="PANTHER" id="PTHR11266:SF91">
    <property type="entry name" value="EXPRESSED PROTEIN"/>
    <property type="match status" value="1"/>
</dbReference>
<evidence type="ECO:0000256" key="2">
    <source>
        <dbReference type="ARBA" id="ARBA00006824"/>
    </source>
</evidence>
<organism evidence="8">
    <name type="scientific">Arundo donax</name>
    <name type="common">Giant reed</name>
    <name type="synonym">Donax arundinaceus</name>
    <dbReference type="NCBI Taxonomy" id="35708"/>
    <lineage>
        <taxon>Eukaryota</taxon>
        <taxon>Viridiplantae</taxon>
        <taxon>Streptophyta</taxon>
        <taxon>Embryophyta</taxon>
        <taxon>Tracheophyta</taxon>
        <taxon>Spermatophyta</taxon>
        <taxon>Magnoliopsida</taxon>
        <taxon>Liliopsida</taxon>
        <taxon>Poales</taxon>
        <taxon>Poaceae</taxon>
        <taxon>PACMAD clade</taxon>
        <taxon>Arundinoideae</taxon>
        <taxon>Arundineae</taxon>
        <taxon>Arundo</taxon>
    </lineage>
</organism>
<feature type="region of interest" description="Disordered" evidence="7">
    <location>
        <begin position="19"/>
        <end position="57"/>
    </location>
</feature>
<evidence type="ECO:0000313" key="8">
    <source>
        <dbReference type="EMBL" id="JAE20187.1"/>
    </source>
</evidence>
<feature type="transmembrane region" description="Helical" evidence="6">
    <location>
        <begin position="153"/>
        <end position="173"/>
    </location>
</feature>
<reference evidence="8" key="2">
    <citation type="journal article" date="2015" name="Data Brief">
        <title>Shoot transcriptome of the giant reed, Arundo donax.</title>
        <authorList>
            <person name="Barrero R.A."/>
            <person name="Guerrero F.D."/>
            <person name="Moolhuijzen P."/>
            <person name="Goolsby J.A."/>
            <person name="Tidwell J."/>
            <person name="Bellgard S.E."/>
            <person name="Bellgard M.I."/>
        </authorList>
    </citation>
    <scope>NUCLEOTIDE SEQUENCE</scope>
    <source>
        <tissue evidence="8">Shoot tissue taken approximately 20 cm above the soil surface</tissue>
    </source>
</reference>
<dbReference type="GO" id="GO:0005737">
    <property type="term" value="C:cytoplasm"/>
    <property type="evidence" value="ECO:0007669"/>
    <property type="project" value="TreeGrafter"/>
</dbReference>
<sequence>MKAIGSGGEWWWNLPSLRRKSDSRRRGRRNTDPRGRRRGPPREPLSSSESIGQSGGWPIDFPFRQAATAASLTLTGDTIAQVRRRIVDRRSRGADPDSKGLIPDILLNHDWLRALRMASYGFFLYGPGSYAWYEFLDRCMPKQTFANFSAKVILNQIVLGPCVIAVIFAWNNLWLGKLSELPSKYQNDALPTLLYGFKFWIPVSIVNFGMIPLSARVAFMSSCSIFWNFYLSTTMSK</sequence>
<comment type="similarity">
    <text evidence="2 6">Belongs to the peroxisomal membrane protein PXMP2/4 family.</text>
</comment>
<comment type="subcellular location">
    <subcellularLocation>
        <location evidence="1">Membrane</location>
        <topology evidence="1">Multi-pass membrane protein</topology>
    </subcellularLocation>
</comment>
<evidence type="ECO:0000256" key="5">
    <source>
        <dbReference type="ARBA" id="ARBA00023136"/>
    </source>
</evidence>
<dbReference type="InterPro" id="IPR007248">
    <property type="entry name" value="Mpv17_PMP22"/>
</dbReference>
<evidence type="ECO:0000256" key="7">
    <source>
        <dbReference type="SAM" id="MobiDB-lite"/>
    </source>
</evidence>
<dbReference type="PANTHER" id="PTHR11266">
    <property type="entry name" value="PEROXISOMAL MEMBRANE PROTEIN 2, PXMP2 MPV17"/>
    <property type="match status" value="1"/>
</dbReference>
<keyword evidence="4 6" id="KW-1133">Transmembrane helix</keyword>
<evidence type="ECO:0008006" key="9">
    <source>
        <dbReference type="Google" id="ProtNLM"/>
    </source>
</evidence>
<evidence type="ECO:0000256" key="3">
    <source>
        <dbReference type="ARBA" id="ARBA00022692"/>
    </source>
</evidence>
<evidence type="ECO:0000256" key="6">
    <source>
        <dbReference type="RuleBase" id="RU363053"/>
    </source>
</evidence>
<feature type="transmembrane region" description="Helical" evidence="6">
    <location>
        <begin position="193"/>
        <end position="211"/>
    </location>
</feature>
<protein>
    <recommendedName>
        <fullName evidence="9">Protein Mpv17</fullName>
    </recommendedName>
</protein>
<dbReference type="AlphaFoldDB" id="A0A0A9G6T3"/>
<dbReference type="Pfam" id="PF04117">
    <property type="entry name" value="Mpv17_PMP22"/>
    <property type="match status" value="1"/>
</dbReference>
<dbReference type="EMBL" id="GBRH01177709">
    <property type="protein sequence ID" value="JAE20187.1"/>
    <property type="molecule type" value="Transcribed_RNA"/>
</dbReference>
<reference evidence="8" key="1">
    <citation type="submission" date="2014-09" db="EMBL/GenBank/DDBJ databases">
        <authorList>
            <person name="Magalhaes I.L.F."/>
            <person name="Oliveira U."/>
            <person name="Santos F.R."/>
            <person name="Vidigal T.H.D.A."/>
            <person name="Brescovit A.D."/>
            <person name="Santos A.J."/>
        </authorList>
    </citation>
    <scope>NUCLEOTIDE SEQUENCE</scope>
    <source>
        <tissue evidence="8">Shoot tissue taken approximately 20 cm above the soil surface</tissue>
    </source>
</reference>
<feature type="compositionally biased region" description="Basic residues" evidence="7">
    <location>
        <begin position="19"/>
        <end position="28"/>
    </location>
</feature>